<dbReference type="AlphaFoldDB" id="A0A1G2HPC1"/>
<evidence type="ECO:0000259" key="6">
    <source>
        <dbReference type="Pfam" id="PF03444"/>
    </source>
</evidence>
<dbReference type="Pfam" id="PF03444">
    <property type="entry name" value="WHD_HrcA"/>
    <property type="match status" value="1"/>
</dbReference>
<accession>A0A1G2HPC1</accession>
<feature type="coiled-coil region" evidence="5">
    <location>
        <begin position="84"/>
        <end position="115"/>
    </location>
</feature>
<reference evidence="7 8" key="1">
    <citation type="journal article" date="2016" name="Nat. Commun.">
        <title>Thousands of microbial genomes shed light on interconnected biogeochemical processes in an aquifer system.</title>
        <authorList>
            <person name="Anantharaman K."/>
            <person name="Brown C.T."/>
            <person name="Hug L.A."/>
            <person name="Sharon I."/>
            <person name="Castelle C.J."/>
            <person name="Probst A.J."/>
            <person name="Thomas B.C."/>
            <person name="Singh A."/>
            <person name="Wilkins M.J."/>
            <person name="Karaoz U."/>
            <person name="Brodie E.L."/>
            <person name="Williams K.H."/>
            <person name="Hubbard S.S."/>
            <person name="Banfield J.F."/>
        </authorList>
    </citation>
    <scope>NUCLEOTIDE SEQUENCE [LARGE SCALE GENOMIC DNA]</scope>
</reference>
<evidence type="ECO:0000256" key="3">
    <source>
        <dbReference type="ARBA" id="ARBA00023016"/>
    </source>
</evidence>
<dbReference type="InterPro" id="IPR036390">
    <property type="entry name" value="WH_DNA-bd_sf"/>
</dbReference>
<dbReference type="PANTHER" id="PTHR34824">
    <property type="entry name" value="HEAT-INDUCIBLE TRANSCRIPTION REPRESSOR HRCA"/>
    <property type="match status" value="1"/>
</dbReference>
<dbReference type="InterPro" id="IPR002571">
    <property type="entry name" value="HrcA"/>
</dbReference>
<keyword evidence="3" id="KW-0346">Stress response</keyword>
<dbReference type="Gene3D" id="1.10.10.10">
    <property type="entry name" value="Winged helix-like DNA-binding domain superfamily/Winged helix DNA-binding domain"/>
    <property type="match status" value="1"/>
</dbReference>
<dbReference type="GO" id="GO:0003677">
    <property type="term" value="F:DNA binding"/>
    <property type="evidence" value="ECO:0007669"/>
    <property type="project" value="InterPro"/>
</dbReference>
<dbReference type="STRING" id="1802202.A2730_02330"/>
<dbReference type="EMBL" id="MHOO01000007">
    <property type="protein sequence ID" value="OGZ64249.1"/>
    <property type="molecule type" value="Genomic_DNA"/>
</dbReference>
<name>A0A1G2HPC1_9BACT</name>
<keyword evidence="1" id="KW-0678">Repressor</keyword>
<gene>
    <name evidence="7" type="ORF">A2730_02330</name>
</gene>
<dbReference type="Proteomes" id="UP000176855">
    <property type="component" value="Unassembled WGS sequence"/>
</dbReference>
<evidence type="ECO:0000256" key="1">
    <source>
        <dbReference type="ARBA" id="ARBA00022491"/>
    </source>
</evidence>
<dbReference type="GO" id="GO:0045892">
    <property type="term" value="P:negative regulation of DNA-templated transcription"/>
    <property type="evidence" value="ECO:0007669"/>
    <property type="project" value="TreeGrafter"/>
</dbReference>
<evidence type="ECO:0000313" key="7">
    <source>
        <dbReference type="EMBL" id="OGZ64249.1"/>
    </source>
</evidence>
<evidence type="ECO:0000313" key="8">
    <source>
        <dbReference type="Proteomes" id="UP000176855"/>
    </source>
</evidence>
<comment type="caution">
    <text evidence="7">The sequence shown here is derived from an EMBL/GenBank/DDBJ whole genome shotgun (WGS) entry which is preliminary data.</text>
</comment>
<sequence length="161" mass="18507">MITDRQRIILNALIKEYIDSAEPISSELLKKKSSLDISPATIRNELQELTDQGYIMQPHTSAGRVPTNKGYKYFVEIIFSEPSKEFLEKEIEQAREKIDDELKAAKELIDSLTQISTTLSYTRLQNKDTIFEVLKIIGPSQATYDKNISLIHKLLEELENF</sequence>
<proteinExistence type="predicted"/>
<keyword evidence="4" id="KW-0804">Transcription</keyword>
<keyword evidence="2" id="KW-0805">Transcription regulation</keyword>
<organism evidence="7 8">
    <name type="scientific">Candidatus Staskawiczbacteria bacterium RIFCSPHIGHO2_01_FULL_39_25</name>
    <dbReference type="NCBI Taxonomy" id="1802202"/>
    <lineage>
        <taxon>Bacteria</taxon>
        <taxon>Candidatus Staskawicziibacteriota</taxon>
    </lineage>
</organism>
<protein>
    <recommendedName>
        <fullName evidence="6">Winged helix-turn-helix transcription repressor HrcA DNA-binding domain-containing protein</fullName>
    </recommendedName>
</protein>
<keyword evidence="5" id="KW-0175">Coiled coil</keyword>
<dbReference type="InterPro" id="IPR005104">
    <property type="entry name" value="WHTH_HrcA_DNA-bd"/>
</dbReference>
<dbReference type="SUPFAM" id="SSF46785">
    <property type="entry name" value="Winged helix' DNA-binding domain"/>
    <property type="match status" value="1"/>
</dbReference>
<feature type="domain" description="Winged helix-turn-helix transcription repressor HrcA DNA-binding" evidence="6">
    <location>
        <begin position="2"/>
        <end position="73"/>
    </location>
</feature>
<evidence type="ECO:0000256" key="4">
    <source>
        <dbReference type="ARBA" id="ARBA00023163"/>
    </source>
</evidence>
<evidence type="ECO:0000256" key="2">
    <source>
        <dbReference type="ARBA" id="ARBA00023015"/>
    </source>
</evidence>
<dbReference type="PANTHER" id="PTHR34824:SF1">
    <property type="entry name" value="HEAT-INDUCIBLE TRANSCRIPTION REPRESSOR HRCA"/>
    <property type="match status" value="1"/>
</dbReference>
<dbReference type="InterPro" id="IPR036388">
    <property type="entry name" value="WH-like_DNA-bd_sf"/>
</dbReference>
<evidence type="ECO:0000256" key="5">
    <source>
        <dbReference type="SAM" id="Coils"/>
    </source>
</evidence>